<keyword evidence="1" id="KW-0812">Transmembrane</keyword>
<dbReference type="PANTHER" id="PTHR34115">
    <property type="entry name" value="PROTEIN, PUTATIVE-RELATED"/>
    <property type="match status" value="1"/>
</dbReference>
<dbReference type="EMBL" id="JBANAX010000330">
    <property type="protein sequence ID" value="KAL1213842.1"/>
    <property type="molecule type" value="Genomic_DNA"/>
</dbReference>
<keyword evidence="1" id="KW-0472">Membrane</keyword>
<organism evidence="2 3">
    <name type="scientific">Cardamine amara subsp. amara</name>
    <dbReference type="NCBI Taxonomy" id="228776"/>
    <lineage>
        <taxon>Eukaryota</taxon>
        <taxon>Viridiplantae</taxon>
        <taxon>Streptophyta</taxon>
        <taxon>Embryophyta</taxon>
        <taxon>Tracheophyta</taxon>
        <taxon>Spermatophyta</taxon>
        <taxon>Magnoliopsida</taxon>
        <taxon>eudicotyledons</taxon>
        <taxon>Gunneridae</taxon>
        <taxon>Pentapetalae</taxon>
        <taxon>rosids</taxon>
        <taxon>malvids</taxon>
        <taxon>Brassicales</taxon>
        <taxon>Brassicaceae</taxon>
        <taxon>Cardamineae</taxon>
        <taxon>Cardamine</taxon>
    </lineage>
</organism>
<comment type="caution">
    <text evidence="2">The sequence shown here is derived from an EMBL/GenBank/DDBJ whole genome shotgun (WGS) entry which is preliminary data.</text>
</comment>
<name>A0ABD1B4C9_CARAN</name>
<keyword evidence="1" id="KW-1133">Transmembrane helix</keyword>
<evidence type="ECO:0000313" key="3">
    <source>
        <dbReference type="Proteomes" id="UP001558713"/>
    </source>
</evidence>
<accession>A0ABD1B4C9</accession>
<gene>
    <name evidence="2" type="ORF">V5N11_034466</name>
</gene>
<sequence length="152" mass="16678">MPSATRNSGDEHIDQAHALYSSKVDKAILVINGGAYSLLQYVTTQSWAPTNAVADGPKTTLAFLVLILIYAILGVCEVKLQNRYRIRNFIGHTSHLSGALAAIVLISLISPIFTIIAGALWFVWVFAVMYLTFAERKSSEENESEARPQLPV</sequence>
<dbReference type="AlphaFoldDB" id="A0ABD1B4C9"/>
<evidence type="ECO:0000313" key="2">
    <source>
        <dbReference type="EMBL" id="KAL1213842.1"/>
    </source>
</evidence>
<feature type="transmembrane region" description="Helical" evidence="1">
    <location>
        <begin position="115"/>
        <end position="133"/>
    </location>
</feature>
<dbReference type="PANTHER" id="PTHR34115:SF13">
    <property type="entry name" value="RPB1A"/>
    <property type="match status" value="1"/>
</dbReference>
<protein>
    <submittedName>
        <fullName evidence="2">Uncharacterized protein</fullName>
    </submittedName>
</protein>
<keyword evidence="3" id="KW-1185">Reference proteome</keyword>
<feature type="transmembrane region" description="Helical" evidence="1">
    <location>
        <begin position="90"/>
        <end position="109"/>
    </location>
</feature>
<dbReference type="InterPro" id="IPR053258">
    <property type="entry name" value="Ca-permeable_cation_channel"/>
</dbReference>
<reference evidence="2 3" key="1">
    <citation type="submission" date="2024-04" db="EMBL/GenBank/DDBJ databases">
        <title>Genome assembly C_amara_ONT_v2.</title>
        <authorList>
            <person name="Yant L."/>
            <person name="Moore C."/>
            <person name="Slenker M."/>
        </authorList>
    </citation>
    <scope>NUCLEOTIDE SEQUENCE [LARGE SCALE GENOMIC DNA]</scope>
    <source>
        <tissue evidence="2">Leaf</tissue>
    </source>
</reference>
<proteinExistence type="predicted"/>
<dbReference type="Proteomes" id="UP001558713">
    <property type="component" value="Unassembled WGS sequence"/>
</dbReference>
<feature type="transmembrane region" description="Helical" evidence="1">
    <location>
        <begin position="60"/>
        <end position="78"/>
    </location>
</feature>
<evidence type="ECO:0000256" key="1">
    <source>
        <dbReference type="SAM" id="Phobius"/>
    </source>
</evidence>